<comment type="caution">
    <text evidence="4">The sequence shown here is derived from an EMBL/GenBank/DDBJ whole genome shotgun (WGS) entry which is preliminary data.</text>
</comment>
<dbReference type="SUPFAM" id="SSF56529">
    <property type="entry name" value="FAH"/>
    <property type="match status" value="1"/>
</dbReference>
<evidence type="ECO:0000313" key="4">
    <source>
        <dbReference type="EMBL" id="GAA4778557.1"/>
    </source>
</evidence>
<dbReference type="Proteomes" id="UP001501645">
    <property type="component" value="Unassembled WGS sequence"/>
</dbReference>
<comment type="similarity">
    <text evidence="1">Belongs to the FAH family.</text>
</comment>
<feature type="domain" description="Fumarylacetoacetase-like C-terminal" evidence="3">
    <location>
        <begin position="75"/>
        <end position="233"/>
    </location>
</feature>
<reference evidence="5" key="1">
    <citation type="journal article" date="2019" name="Int. J. Syst. Evol. Microbiol.">
        <title>The Global Catalogue of Microorganisms (GCM) 10K type strain sequencing project: providing services to taxonomists for standard genome sequencing and annotation.</title>
        <authorList>
            <consortium name="The Broad Institute Genomics Platform"/>
            <consortium name="The Broad Institute Genome Sequencing Center for Infectious Disease"/>
            <person name="Wu L."/>
            <person name="Ma J."/>
        </authorList>
    </citation>
    <scope>NUCLEOTIDE SEQUENCE [LARGE SCALE GENOMIC DNA]</scope>
    <source>
        <strain evidence="5">JCM 18537</strain>
    </source>
</reference>
<evidence type="ECO:0000256" key="2">
    <source>
        <dbReference type="ARBA" id="ARBA00022723"/>
    </source>
</evidence>
<keyword evidence="5" id="KW-1185">Reference proteome</keyword>
<evidence type="ECO:0000313" key="5">
    <source>
        <dbReference type="Proteomes" id="UP001501645"/>
    </source>
</evidence>
<keyword evidence="4" id="KW-0378">Hydrolase</keyword>
<protein>
    <submittedName>
        <fullName evidence="4">Fumarylacetoacetate hydrolase family protein</fullName>
    </submittedName>
</protein>
<proteinExistence type="inferred from homology"/>
<dbReference type="PANTHER" id="PTHR42796:SF4">
    <property type="entry name" value="FUMARYLACETOACETATE HYDROLASE DOMAIN-CONTAINING PROTEIN 2A"/>
    <property type="match status" value="1"/>
</dbReference>
<evidence type="ECO:0000256" key="1">
    <source>
        <dbReference type="ARBA" id="ARBA00010211"/>
    </source>
</evidence>
<dbReference type="Pfam" id="PF01557">
    <property type="entry name" value="FAA_hydrolase"/>
    <property type="match status" value="1"/>
</dbReference>
<keyword evidence="2" id="KW-0479">Metal-binding</keyword>
<organism evidence="4 5">
    <name type="scientific">Microbacterium gilvum</name>
    <dbReference type="NCBI Taxonomy" id="1336204"/>
    <lineage>
        <taxon>Bacteria</taxon>
        <taxon>Bacillati</taxon>
        <taxon>Actinomycetota</taxon>
        <taxon>Actinomycetes</taxon>
        <taxon>Micrococcales</taxon>
        <taxon>Microbacteriaceae</taxon>
        <taxon>Microbacterium</taxon>
    </lineage>
</organism>
<dbReference type="InterPro" id="IPR051121">
    <property type="entry name" value="FAH"/>
</dbReference>
<name>A0ABP9ACM3_9MICO</name>
<gene>
    <name evidence="4" type="ORF">GCM10023351_24380</name>
</gene>
<dbReference type="InterPro" id="IPR036663">
    <property type="entry name" value="Fumarylacetoacetase_C_sf"/>
</dbReference>
<dbReference type="GO" id="GO:0016787">
    <property type="term" value="F:hydrolase activity"/>
    <property type="evidence" value="ECO:0007669"/>
    <property type="project" value="UniProtKB-KW"/>
</dbReference>
<dbReference type="Gene3D" id="3.90.850.10">
    <property type="entry name" value="Fumarylacetoacetase-like, C-terminal domain"/>
    <property type="match status" value="1"/>
</dbReference>
<accession>A0ABP9ACM3</accession>
<dbReference type="EMBL" id="BAABKO010000004">
    <property type="protein sequence ID" value="GAA4778557.1"/>
    <property type="molecule type" value="Genomic_DNA"/>
</dbReference>
<sequence length="242" mass="24968">MRLARIALPTGAAVHAVPVDGGWQPVADPYEVFARGVEPEPVGAVFADAQLLPAAAPTVVVGIAQPAEPGGAIGAWLKSPRTVAASGAQVTARRDAGRTVIEGEVAVVIGRSTRGLTAATAREYVLGVTAVNDVSSPDRPDIRNFEVKGGEGYTPLGPWIDTAADPETAELIVRIDGVERVRTGARELPASVAECLAYVAAWVELGPGDVVMTGAPRSAFPIELPAVVEITVAGVPLVNRFV</sequence>
<dbReference type="RefSeq" id="WP_345439552.1">
    <property type="nucleotide sequence ID" value="NZ_BAABKO010000004.1"/>
</dbReference>
<evidence type="ECO:0000259" key="3">
    <source>
        <dbReference type="Pfam" id="PF01557"/>
    </source>
</evidence>
<dbReference type="PANTHER" id="PTHR42796">
    <property type="entry name" value="FUMARYLACETOACETATE HYDROLASE DOMAIN-CONTAINING PROTEIN 2A-RELATED"/>
    <property type="match status" value="1"/>
</dbReference>
<dbReference type="InterPro" id="IPR011234">
    <property type="entry name" value="Fumarylacetoacetase-like_C"/>
</dbReference>